<organism evidence="1 2">
    <name type="scientific">Enteractinococcus coprophilus</name>
    <dbReference type="NCBI Taxonomy" id="1027633"/>
    <lineage>
        <taxon>Bacteria</taxon>
        <taxon>Bacillati</taxon>
        <taxon>Actinomycetota</taxon>
        <taxon>Actinomycetes</taxon>
        <taxon>Micrococcales</taxon>
        <taxon>Micrococcaceae</taxon>
    </lineage>
</organism>
<dbReference type="AlphaFoldDB" id="A0A543ANY1"/>
<dbReference type="EMBL" id="VFOU01000001">
    <property type="protein sequence ID" value="TQL74290.1"/>
    <property type="molecule type" value="Genomic_DNA"/>
</dbReference>
<protein>
    <submittedName>
        <fullName evidence="1">Uncharacterized protein</fullName>
    </submittedName>
</protein>
<evidence type="ECO:0000313" key="1">
    <source>
        <dbReference type="EMBL" id="TQL74290.1"/>
    </source>
</evidence>
<gene>
    <name evidence="1" type="ORF">FB556_0750</name>
</gene>
<name>A0A543ANY1_9MICC</name>
<keyword evidence="2" id="KW-1185">Reference proteome</keyword>
<proteinExistence type="predicted"/>
<evidence type="ECO:0000313" key="2">
    <source>
        <dbReference type="Proteomes" id="UP000319746"/>
    </source>
</evidence>
<dbReference type="Proteomes" id="UP000319746">
    <property type="component" value="Unassembled WGS sequence"/>
</dbReference>
<accession>A0A543ANY1</accession>
<reference evidence="1 2" key="1">
    <citation type="submission" date="2019-06" db="EMBL/GenBank/DDBJ databases">
        <title>Sequencing the genomes of 1000 actinobacteria strains.</title>
        <authorList>
            <person name="Klenk H.-P."/>
        </authorList>
    </citation>
    <scope>NUCLEOTIDE SEQUENCE [LARGE SCALE GENOMIC DNA]</scope>
    <source>
        <strain evidence="1 2">DSM 24083</strain>
    </source>
</reference>
<comment type="caution">
    <text evidence="1">The sequence shown here is derived from an EMBL/GenBank/DDBJ whole genome shotgun (WGS) entry which is preliminary data.</text>
</comment>
<sequence>MQQTKQHYWHAEAANLCRRVYETKKHAEHEYQPEVPPDGLTNRYLQREALFSSRSHCPGIQHACRDHKEHT</sequence>